<dbReference type="PANTHER" id="PTHR34792">
    <property type="entry name" value="OS02G0121500 PROTEIN"/>
    <property type="match status" value="1"/>
</dbReference>
<feature type="region of interest" description="Disordered" evidence="1">
    <location>
        <begin position="1"/>
        <end position="40"/>
    </location>
</feature>
<gene>
    <name evidence="2" type="ORF">E3N88_00700</name>
</gene>
<keyword evidence="3" id="KW-1185">Reference proteome</keyword>
<feature type="compositionally biased region" description="Polar residues" evidence="1">
    <location>
        <begin position="1"/>
        <end position="13"/>
    </location>
</feature>
<evidence type="ECO:0000313" key="2">
    <source>
        <dbReference type="EMBL" id="KAD7477564.1"/>
    </source>
</evidence>
<comment type="caution">
    <text evidence="2">The sequence shown here is derived from an EMBL/GenBank/DDBJ whole genome shotgun (WGS) entry which is preliminary data.</text>
</comment>
<dbReference type="AlphaFoldDB" id="A0A5N6PYU8"/>
<name>A0A5N6PYU8_9ASTR</name>
<dbReference type="EMBL" id="SZYD01000001">
    <property type="protein sequence ID" value="KAD7477564.1"/>
    <property type="molecule type" value="Genomic_DNA"/>
</dbReference>
<organism evidence="2 3">
    <name type="scientific">Mikania micrantha</name>
    <name type="common">bitter vine</name>
    <dbReference type="NCBI Taxonomy" id="192012"/>
    <lineage>
        <taxon>Eukaryota</taxon>
        <taxon>Viridiplantae</taxon>
        <taxon>Streptophyta</taxon>
        <taxon>Embryophyta</taxon>
        <taxon>Tracheophyta</taxon>
        <taxon>Spermatophyta</taxon>
        <taxon>Magnoliopsida</taxon>
        <taxon>eudicotyledons</taxon>
        <taxon>Gunneridae</taxon>
        <taxon>Pentapetalae</taxon>
        <taxon>asterids</taxon>
        <taxon>campanulids</taxon>
        <taxon>Asterales</taxon>
        <taxon>Asteraceae</taxon>
        <taxon>Asteroideae</taxon>
        <taxon>Heliantheae alliance</taxon>
        <taxon>Eupatorieae</taxon>
        <taxon>Mikania</taxon>
    </lineage>
</organism>
<sequence length="363" mass="40769">MLSFHPTTTNLPNSKMKKGSNRFLDATRESDGGSIVNSHKPSKKLKTLSSVDGMDKSTCSKRVKLPKKLLKDDHAVNLETVPRKLRSVPSAVMKKRYSTNVISRCEISSTDDNNKLKLDPDEHHHLITKVEEEAIAGLLALSGIDNTHEINLNYKIPEATASKPEDSAKKCVQIDDLNDSRNIVDVKKDSKDVTDGNNNTRKRCSSHVYICRIIKNLQTTKGKTVNSHKESQTKTTPENATTFNRSINLNEPITVGKAIFQEQPSGCRVQPYFGNPFCDPSQWSRPLFPKQQIRMNPLMYNPEAQSGSYEQASLHNVLASKHKQQQHELSLKMQLDHHRSSGYDENGVLFCVDNPPTLELALR</sequence>
<evidence type="ECO:0000313" key="3">
    <source>
        <dbReference type="Proteomes" id="UP000326396"/>
    </source>
</evidence>
<dbReference type="OrthoDB" id="778649at2759"/>
<proteinExistence type="predicted"/>
<evidence type="ECO:0000256" key="1">
    <source>
        <dbReference type="SAM" id="MobiDB-lite"/>
    </source>
</evidence>
<accession>A0A5N6PYU8</accession>
<reference evidence="2 3" key="1">
    <citation type="submission" date="2019-05" db="EMBL/GenBank/DDBJ databases">
        <title>Mikania micrantha, genome provides insights into the molecular mechanism of rapid growth.</title>
        <authorList>
            <person name="Liu B."/>
        </authorList>
    </citation>
    <scope>NUCLEOTIDE SEQUENCE [LARGE SCALE GENOMIC DNA]</scope>
    <source>
        <strain evidence="2">NLD-2019</strain>
        <tissue evidence="2">Leaf</tissue>
    </source>
</reference>
<protein>
    <submittedName>
        <fullName evidence="2">Uncharacterized protein</fullName>
    </submittedName>
</protein>
<dbReference type="PANTHER" id="PTHR34792:SF1">
    <property type="entry name" value="OS02G0121500 PROTEIN"/>
    <property type="match status" value="1"/>
</dbReference>
<dbReference type="Proteomes" id="UP000326396">
    <property type="component" value="Linkage Group LG1"/>
</dbReference>
<dbReference type="InterPro" id="IPR040305">
    <property type="entry name" value="At1g75730-like"/>
</dbReference>